<evidence type="ECO:0000256" key="7">
    <source>
        <dbReference type="ARBA" id="ARBA00022692"/>
    </source>
</evidence>
<dbReference type="AlphaFoldDB" id="A0A448HVY2"/>
<name>A0A448HVY2_MYCCI</name>
<dbReference type="PROSITE" id="PS00108">
    <property type="entry name" value="PROTEIN_KINASE_ST"/>
    <property type="match status" value="1"/>
</dbReference>
<accession>A0A448HVY2</accession>
<comment type="subcellular location">
    <subcellularLocation>
        <location evidence="1">Cell membrane</location>
        <topology evidence="1">Single-pass membrane protein</topology>
    </subcellularLocation>
</comment>
<evidence type="ECO:0000256" key="10">
    <source>
        <dbReference type="ARBA" id="ARBA00022840"/>
    </source>
</evidence>
<evidence type="ECO:0000256" key="4">
    <source>
        <dbReference type="ARBA" id="ARBA00022527"/>
    </source>
</evidence>
<evidence type="ECO:0000256" key="2">
    <source>
        <dbReference type="ARBA" id="ARBA00012513"/>
    </source>
</evidence>
<dbReference type="Proteomes" id="UP000282551">
    <property type="component" value="Chromosome"/>
</dbReference>
<dbReference type="GO" id="GO:0106310">
    <property type="term" value="F:protein serine kinase activity"/>
    <property type="evidence" value="ECO:0007669"/>
    <property type="project" value="RHEA"/>
</dbReference>
<keyword evidence="3" id="KW-1003">Cell membrane</keyword>
<dbReference type="PANTHER" id="PTHR43289:SF6">
    <property type="entry name" value="SERINE_THREONINE-PROTEIN KINASE NEKL-3"/>
    <property type="match status" value="1"/>
</dbReference>
<reference evidence="18 19" key="1">
    <citation type="submission" date="2018-12" db="EMBL/GenBank/DDBJ databases">
        <authorList>
            <consortium name="Pathogen Informatics"/>
        </authorList>
    </citation>
    <scope>NUCLEOTIDE SEQUENCE [LARGE SCALE GENOMIC DNA]</scope>
    <source>
        <strain evidence="18 19">NCTC10485</strain>
    </source>
</reference>
<dbReference type="RefSeq" id="WP_126331900.1">
    <property type="nucleotide sequence ID" value="NZ_AP022604.1"/>
</dbReference>
<feature type="compositionally biased region" description="Polar residues" evidence="15">
    <location>
        <begin position="398"/>
        <end position="409"/>
    </location>
</feature>
<keyword evidence="11 16" id="KW-1133">Transmembrane helix</keyword>
<evidence type="ECO:0000256" key="16">
    <source>
        <dbReference type="SAM" id="Phobius"/>
    </source>
</evidence>
<evidence type="ECO:0000256" key="3">
    <source>
        <dbReference type="ARBA" id="ARBA00022475"/>
    </source>
</evidence>
<dbReference type="CDD" id="cd14014">
    <property type="entry name" value="STKc_PknB_like"/>
    <property type="match status" value="1"/>
</dbReference>
<proteinExistence type="predicted"/>
<evidence type="ECO:0000256" key="12">
    <source>
        <dbReference type="ARBA" id="ARBA00023136"/>
    </source>
</evidence>
<dbReference type="SUPFAM" id="SSF56112">
    <property type="entry name" value="Protein kinase-like (PK-like)"/>
    <property type="match status" value="1"/>
</dbReference>
<feature type="domain" description="Protein kinase" evidence="17">
    <location>
        <begin position="13"/>
        <end position="272"/>
    </location>
</feature>
<keyword evidence="8" id="KW-0547">Nucleotide-binding</keyword>
<sequence length="446" mass="47284">MSPRVGVTLSGRYRLQRLIATGGMGQVWEAVDSRLGRRVAVKILKAEYSSDPEFVERFRAEARTVAMLNHPGIASVHDYGETEIDGSGRTAYLVMELVNGEPLNAVIKRTGRLSLRHALDMLEQTGRALQVAHSANLVHRDVKPGNILITPTGQVKLTDFGIAKAVDAAPVTQTGMVMGTAQYIAPEQALGHDATAASDVYSLGVVGYEAVSGKRPFTGDGALTVAMKHIKETPAPLPADLPPNVRELIEITLAKNPGVRYKSGGPFADAVAAVRSGRRPPRPNAAPTIGRAAPAAIPSSTKTRAGAAPATAARPRPATGSHRPPPARRTFSSGQRALLWAAGVLGTLAIVIAVLIVVNARNDRLNQNQPPPTVTDTITPGQEPTEELPPDEPPAEPQSWTPRNWTPGTPTEDALGNGRFVTLLSVPDPKVPEDARPPVPTDEITP</sequence>
<feature type="region of interest" description="Disordered" evidence="15">
    <location>
        <begin position="274"/>
        <end position="330"/>
    </location>
</feature>
<dbReference type="FunFam" id="3.30.200.20:FF:000035">
    <property type="entry name" value="Serine/threonine protein kinase Stk1"/>
    <property type="match status" value="1"/>
</dbReference>
<comment type="catalytic activity">
    <reaction evidence="14">
        <text>L-seryl-[protein] + ATP = O-phospho-L-seryl-[protein] + ADP + H(+)</text>
        <dbReference type="Rhea" id="RHEA:17989"/>
        <dbReference type="Rhea" id="RHEA-COMP:9863"/>
        <dbReference type="Rhea" id="RHEA-COMP:11604"/>
        <dbReference type="ChEBI" id="CHEBI:15378"/>
        <dbReference type="ChEBI" id="CHEBI:29999"/>
        <dbReference type="ChEBI" id="CHEBI:30616"/>
        <dbReference type="ChEBI" id="CHEBI:83421"/>
        <dbReference type="ChEBI" id="CHEBI:456216"/>
        <dbReference type="EC" id="2.7.11.1"/>
    </reaction>
</comment>
<evidence type="ECO:0000256" key="14">
    <source>
        <dbReference type="ARBA" id="ARBA00048679"/>
    </source>
</evidence>
<evidence type="ECO:0000256" key="5">
    <source>
        <dbReference type="ARBA" id="ARBA00022553"/>
    </source>
</evidence>
<dbReference type="PANTHER" id="PTHR43289">
    <property type="entry name" value="MITOGEN-ACTIVATED PROTEIN KINASE KINASE KINASE 20-RELATED"/>
    <property type="match status" value="1"/>
</dbReference>
<dbReference type="SMART" id="SM00220">
    <property type="entry name" value="S_TKc"/>
    <property type="match status" value="1"/>
</dbReference>
<evidence type="ECO:0000256" key="1">
    <source>
        <dbReference type="ARBA" id="ARBA00004162"/>
    </source>
</evidence>
<keyword evidence="7 16" id="KW-0812">Transmembrane</keyword>
<keyword evidence="6 18" id="KW-0808">Transferase</keyword>
<dbReference type="EMBL" id="LR134355">
    <property type="protein sequence ID" value="VEG44000.1"/>
    <property type="molecule type" value="Genomic_DNA"/>
</dbReference>
<evidence type="ECO:0000313" key="19">
    <source>
        <dbReference type="Proteomes" id="UP000282551"/>
    </source>
</evidence>
<feature type="transmembrane region" description="Helical" evidence="16">
    <location>
        <begin position="337"/>
        <end position="358"/>
    </location>
</feature>
<dbReference type="Gene3D" id="1.10.510.10">
    <property type="entry name" value="Transferase(Phosphotransferase) domain 1"/>
    <property type="match status" value="1"/>
</dbReference>
<keyword evidence="9 18" id="KW-0418">Kinase</keyword>
<evidence type="ECO:0000256" key="9">
    <source>
        <dbReference type="ARBA" id="ARBA00022777"/>
    </source>
</evidence>
<keyword evidence="5" id="KW-0597">Phosphoprotein</keyword>
<dbReference type="InterPro" id="IPR000719">
    <property type="entry name" value="Prot_kinase_dom"/>
</dbReference>
<evidence type="ECO:0000259" key="17">
    <source>
        <dbReference type="PROSITE" id="PS50011"/>
    </source>
</evidence>
<dbReference type="FunFam" id="1.10.510.10:FF:000021">
    <property type="entry name" value="Serine/threonine protein kinase"/>
    <property type="match status" value="1"/>
</dbReference>
<keyword evidence="4 18" id="KW-0723">Serine/threonine-protein kinase</keyword>
<evidence type="ECO:0000256" key="6">
    <source>
        <dbReference type="ARBA" id="ARBA00022679"/>
    </source>
</evidence>
<dbReference type="InterPro" id="IPR011009">
    <property type="entry name" value="Kinase-like_dom_sf"/>
</dbReference>
<feature type="region of interest" description="Disordered" evidence="15">
    <location>
        <begin position="364"/>
        <end position="446"/>
    </location>
</feature>
<dbReference type="OrthoDB" id="9762169at2"/>
<evidence type="ECO:0000256" key="8">
    <source>
        <dbReference type="ARBA" id="ARBA00022741"/>
    </source>
</evidence>
<evidence type="ECO:0000256" key="11">
    <source>
        <dbReference type="ARBA" id="ARBA00022989"/>
    </source>
</evidence>
<feature type="compositionally biased region" description="Acidic residues" evidence="15">
    <location>
        <begin position="384"/>
        <end position="394"/>
    </location>
</feature>
<dbReference type="GO" id="GO:0005524">
    <property type="term" value="F:ATP binding"/>
    <property type="evidence" value="ECO:0007669"/>
    <property type="project" value="UniProtKB-KW"/>
</dbReference>
<keyword evidence="19" id="KW-1185">Reference proteome</keyword>
<gene>
    <name evidence="18" type="primary">pknB_2</name>
    <name evidence="18" type="ORF">NCTC10485_00019</name>
</gene>
<dbReference type="EC" id="2.7.11.1" evidence="2"/>
<dbReference type="PROSITE" id="PS50011">
    <property type="entry name" value="PROTEIN_KINASE_DOM"/>
    <property type="match status" value="1"/>
</dbReference>
<dbReference type="GO" id="GO:0005886">
    <property type="term" value="C:plasma membrane"/>
    <property type="evidence" value="ECO:0007669"/>
    <property type="project" value="UniProtKB-SubCell"/>
</dbReference>
<evidence type="ECO:0000256" key="13">
    <source>
        <dbReference type="ARBA" id="ARBA00047899"/>
    </source>
</evidence>
<organism evidence="18 19">
    <name type="scientific">Mycolicibacterium chitae</name>
    <name type="common">Mycobacterium chitae</name>
    <dbReference type="NCBI Taxonomy" id="1792"/>
    <lineage>
        <taxon>Bacteria</taxon>
        <taxon>Bacillati</taxon>
        <taxon>Actinomycetota</taxon>
        <taxon>Actinomycetes</taxon>
        <taxon>Mycobacteriales</taxon>
        <taxon>Mycobacteriaceae</taxon>
        <taxon>Mycolicibacterium</taxon>
    </lineage>
</organism>
<dbReference type="GO" id="GO:0045717">
    <property type="term" value="P:negative regulation of fatty acid biosynthetic process"/>
    <property type="evidence" value="ECO:0007669"/>
    <property type="project" value="UniProtKB-ARBA"/>
</dbReference>
<dbReference type="Gene3D" id="3.30.200.20">
    <property type="entry name" value="Phosphorylase Kinase, domain 1"/>
    <property type="match status" value="1"/>
</dbReference>
<dbReference type="InterPro" id="IPR008271">
    <property type="entry name" value="Ser/Thr_kinase_AS"/>
</dbReference>
<comment type="catalytic activity">
    <reaction evidence="13">
        <text>L-threonyl-[protein] + ATP = O-phospho-L-threonyl-[protein] + ADP + H(+)</text>
        <dbReference type="Rhea" id="RHEA:46608"/>
        <dbReference type="Rhea" id="RHEA-COMP:11060"/>
        <dbReference type="Rhea" id="RHEA-COMP:11605"/>
        <dbReference type="ChEBI" id="CHEBI:15378"/>
        <dbReference type="ChEBI" id="CHEBI:30013"/>
        <dbReference type="ChEBI" id="CHEBI:30616"/>
        <dbReference type="ChEBI" id="CHEBI:61977"/>
        <dbReference type="ChEBI" id="CHEBI:456216"/>
        <dbReference type="EC" id="2.7.11.1"/>
    </reaction>
</comment>
<dbReference type="Pfam" id="PF00069">
    <property type="entry name" value="Pkinase"/>
    <property type="match status" value="1"/>
</dbReference>
<keyword evidence="12 16" id="KW-0472">Membrane</keyword>
<protein>
    <recommendedName>
        <fullName evidence="2">non-specific serine/threonine protein kinase</fullName>
        <ecNumber evidence="2">2.7.11.1</ecNumber>
    </recommendedName>
</protein>
<feature type="compositionally biased region" description="Low complexity" evidence="15">
    <location>
        <begin position="285"/>
        <end position="320"/>
    </location>
</feature>
<keyword evidence="10" id="KW-0067">ATP-binding</keyword>
<dbReference type="GO" id="GO:0004674">
    <property type="term" value="F:protein serine/threonine kinase activity"/>
    <property type="evidence" value="ECO:0007669"/>
    <property type="project" value="UniProtKB-KW"/>
</dbReference>
<evidence type="ECO:0000256" key="15">
    <source>
        <dbReference type="SAM" id="MobiDB-lite"/>
    </source>
</evidence>
<evidence type="ECO:0000313" key="18">
    <source>
        <dbReference type="EMBL" id="VEG44000.1"/>
    </source>
</evidence>